<evidence type="ECO:0000313" key="4">
    <source>
        <dbReference type="Proteomes" id="UP000596660"/>
    </source>
</evidence>
<accession>A0A803L377</accession>
<dbReference type="AlphaFoldDB" id="A0A803L377"/>
<organism evidence="3 4">
    <name type="scientific">Chenopodium quinoa</name>
    <name type="common">Quinoa</name>
    <dbReference type="NCBI Taxonomy" id="63459"/>
    <lineage>
        <taxon>Eukaryota</taxon>
        <taxon>Viridiplantae</taxon>
        <taxon>Streptophyta</taxon>
        <taxon>Embryophyta</taxon>
        <taxon>Tracheophyta</taxon>
        <taxon>Spermatophyta</taxon>
        <taxon>Magnoliopsida</taxon>
        <taxon>eudicotyledons</taxon>
        <taxon>Gunneridae</taxon>
        <taxon>Pentapetalae</taxon>
        <taxon>Caryophyllales</taxon>
        <taxon>Chenopodiaceae</taxon>
        <taxon>Chenopodioideae</taxon>
        <taxon>Atripliceae</taxon>
        <taxon>Chenopodium</taxon>
    </lineage>
</organism>
<dbReference type="PANTHER" id="PTHR37610">
    <property type="entry name" value="CCHC-TYPE DOMAIN-CONTAINING PROTEIN"/>
    <property type="match status" value="1"/>
</dbReference>
<feature type="domain" description="Retrotransposon Copia-like N-terminal" evidence="2">
    <location>
        <begin position="19"/>
        <end position="63"/>
    </location>
</feature>
<protein>
    <recommendedName>
        <fullName evidence="2">Retrotransposon Copia-like N-terminal domain-containing protein</fullName>
    </recommendedName>
</protein>
<dbReference type="Pfam" id="PF14244">
    <property type="entry name" value="Retrotran_gag_3"/>
    <property type="match status" value="1"/>
</dbReference>
<dbReference type="PANTHER" id="PTHR37610:SF101">
    <property type="entry name" value="(RAPE) HYPOTHETICAL PROTEIN"/>
    <property type="match status" value="1"/>
</dbReference>
<evidence type="ECO:0000256" key="1">
    <source>
        <dbReference type="SAM" id="MobiDB-lite"/>
    </source>
</evidence>
<dbReference type="InterPro" id="IPR029472">
    <property type="entry name" value="Copia-like_N"/>
</dbReference>
<reference evidence="3" key="1">
    <citation type="journal article" date="2017" name="Nature">
        <title>The genome of Chenopodium quinoa.</title>
        <authorList>
            <person name="Jarvis D.E."/>
            <person name="Ho Y.S."/>
            <person name="Lightfoot D.J."/>
            <person name="Schmoeckel S.M."/>
            <person name="Li B."/>
            <person name="Borm T.J.A."/>
            <person name="Ohyanagi H."/>
            <person name="Mineta K."/>
            <person name="Michell C.T."/>
            <person name="Saber N."/>
            <person name="Kharbatia N.M."/>
            <person name="Rupper R.R."/>
            <person name="Sharp A.R."/>
            <person name="Dally N."/>
            <person name="Boughton B.A."/>
            <person name="Woo Y.H."/>
            <person name="Gao G."/>
            <person name="Schijlen E.G.W.M."/>
            <person name="Guo X."/>
            <person name="Momin A.A."/>
            <person name="Negrao S."/>
            <person name="Al-Babili S."/>
            <person name="Gehring C."/>
            <person name="Roessner U."/>
            <person name="Jung C."/>
            <person name="Murphy K."/>
            <person name="Arold S.T."/>
            <person name="Gojobori T."/>
            <person name="van der Linden C.G."/>
            <person name="van Loo E.N."/>
            <person name="Jellen E.N."/>
            <person name="Maughan P.J."/>
            <person name="Tester M."/>
        </authorList>
    </citation>
    <scope>NUCLEOTIDE SEQUENCE [LARGE SCALE GENOMIC DNA]</scope>
    <source>
        <strain evidence="3">cv. PI 614886</strain>
    </source>
</reference>
<evidence type="ECO:0000313" key="3">
    <source>
        <dbReference type="EnsemblPlants" id="AUR62006316-RA:cds"/>
    </source>
</evidence>
<reference evidence="3" key="2">
    <citation type="submission" date="2021-03" db="UniProtKB">
        <authorList>
            <consortium name="EnsemblPlants"/>
        </authorList>
    </citation>
    <scope>IDENTIFICATION</scope>
</reference>
<dbReference type="EnsemblPlants" id="AUR62006316-RA">
    <property type="protein sequence ID" value="AUR62006316-RA:cds"/>
    <property type="gene ID" value="AUR62006316"/>
</dbReference>
<feature type="compositionally biased region" description="Low complexity" evidence="1">
    <location>
        <begin position="174"/>
        <end position="188"/>
    </location>
</feature>
<dbReference type="Gramene" id="AUR62006316-RA">
    <property type="protein sequence ID" value="AUR62006316-RA:cds"/>
    <property type="gene ID" value="AUR62006316"/>
</dbReference>
<evidence type="ECO:0000259" key="2">
    <source>
        <dbReference type="Pfam" id="PF14244"/>
    </source>
</evidence>
<dbReference type="Proteomes" id="UP000596660">
    <property type="component" value="Unplaced"/>
</dbReference>
<proteinExistence type="predicted"/>
<keyword evidence="4" id="KW-1185">Reference proteome</keyword>
<sequence length="482" mass="51849">MGDDGKIDPSSPFYLGSGDQPSNLITHVILKGDNYLAWCRAITLSLKSRRKFGFVYGTISKPSEKKKMLDWETYDELDKEEEKLHQFLIGIDDDKFAQVRTNLLSQQPPATLDRSYQALIQEERSRNIAQSIKSPAAKEEAHVFALPDRGKNFTVRRDKSKLYGKKGGSTGQNAAASSIAASTSTPAPRQASPAPDRAKAAIGANAVGGGWKVYDLDTGDIFVSRAVKFFENEFPFAITRDLDVSGDSSANVNGEQPNNSRVDVNFLDDLEEVLSLNEASLALESVTSSVRSPLAVPNTGRDPAAVSTATPSAATPATPSATTPAARNSPADAALDSSSSTAASNLPFTTDLGDTATALGRGPYEYLLCDRSVAKVTRYTLARASYSTSATSTQNDMQQFSLACIFNISGPKGKTNRSESASQAKFTGRATSNPTKELQPRASESASFTHLKNRNYSSNVVFRIPDEGTNSRRSIVDPLLCN</sequence>
<feature type="region of interest" description="Disordered" evidence="1">
    <location>
        <begin position="292"/>
        <end position="351"/>
    </location>
</feature>
<feature type="region of interest" description="Disordered" evidence="1">
    <location>
        <begin position="158"/>
        <end position="195"/>
    </location>
</feature>
<name>A0A803L377_CHEQI</name>
<feature type="compositionally biased region" description="Low complexity" evidence="1">
    <location>
        <begin position="303"/>
        <end position="347"/>
    </location>
</feature>
<feature type="compositionally biased region" description="Polar residues" evidence="1">
    <location>
        <begin position="418"/>
        <end position="448"/>
    </location>
</feature>
<feature type="region of interest" description="Disordered" evidence="1">
    <location>
        <begin position="414"/>
        <end position="448"/>
    </location>
</feature>